<accession>A0ABX3NST5</accession>
<reference evidence="1 2" key="1">
    <citation type="submission" date="2016-04" db="EMBL/GenBank/DDBJ databases">
        <authorList>
            <person name="Chen L."/>
            <person name="Zhuang W."/>
            <person name="Wang G."/>
        </authorList>
    </citation>
    <scope>NUCLEOTIDE SEQUENCE [LARGE SCALE GENOMIC DNA]</scope>
    <source>
        <strain evidence="2">GR20</strain>
    </source>
</reference>
<sequence length="316" mass="36577">MIKLKLNPKAVEQHFISVKERIKSRAERILDNGVVENGVRIMPSDELNLFLDSMLVDTNIKQLVNVKAEDMPGIIQLYERVYISADHRANDMAILYNLFVISLYDSFAYFNKLDFIKRIKLDTCAYCNRNYIYYLSGQDAAPIKPEIDHFYPKGKYPYLAISFYNLIPSCSTCNGIEAKGQLDPIEEGLINPYLFSEISSFMFSYDAANVSILSPLTNKFGVKVFFKSMLHDHNRVFKLEKLYQQHGDHVLELIIKSKGRYTKAYRKYLKSYSGLKIDDFEIDRLILGNYSRADDVHKRPLAKLYQDIGRELGIIN</sequence>
<proteinExistence type="predicted"/>
<dbReference type="EMBL" id="LWBO01000066">
    <property type="protein sequence ID" value="OQP40668.1"/>
    <property type="molecule type" value="Genomic_DNA"/>
</dbReference>
<evidence type="ECO:0000313" key="1">
    <source>
        <dbReference type="EMBL" id="OQP40668.1"/>
    </source>
</evidence>
<evidence type="ECO:0000313" key="2">
    <source>
        <dbReference type="Proteomes" id="UP000192277"/>
    </source>
</evidence>
<organism evidence="1 2">
    <name type="scientific">Niastella koreensis</name>
    <dbReference type="NCBI Taxonomy" id="354356"/>
    <lineage>
        <taxon>Bacteria</taxon>
        <taxon>Pseudomonadati</taxon>
        <taxon>Bacteroidota</taxon>
        <taxon>Chitinophagia</taxon>
        <taxon>Chitinophagales</taxon>
        <taxon>Chitinophagaceae</taxon>
        <taxon>Niastella</taxon>
    </lineage>
</organism>
<keyword evidence="2" id="KW-1185">Reference proteome</keyword>
<name>A0ABX3NST5_9BACT</name>
<dbReference type="Gene3D" id="1.10.30.50">
    <property type="match status" value="1"/>
</dbReference>
<dbReference type="Proteomes" id="UP000192277">
    <property type="component" value="Unassembled WGS sequence"/>
</dbReference>
<evidence type="ECO:0008006" key="3">
    <source>
        <dbReference type="Google" id="ProtNLM"/>
    </source>
</evidence>
<dbReference type="RefSeq" id="WP_014221045.1">
    <property type="nucleotide sequence ID" value="NZ_LWBO01000066.1"/>
</dbReference>
<comment type="caution">
    <text evidence="1">The sequence shown here is derived from an EMBL/GenBank/DDBJ whole genome shotgun (WGS) entry which is preliminary data.</text>
</comment>
<protein>
    <recommendedName>
        <fullName evidence="3">HNH endonuclease</fullName>
    </recommendedName>
</protein>
<gene>
    <name evidence="1" type="ORF">A4D02_14320</name>
</gene>